<reference evidence="9" key="1">
    <citation type="submission" date="2018-05" db="EMBL/GenBank/DDBJ databases">
        <authorList>
            <person name="Lanie J.A."/>
            <person name="Ng W.-L."/>
            <person name="Kazmierczak K.M."/>
            <person name="Andrzejewski T.M."/>
            <person name="Davidsen T.M."/>
            <person name="Wayne K.J."/>
            <person name="Tettelin H."/>
            <person name="Glass J.I."/>
            <person name="Rusch D."/>
            <person name="Podicherti R."/>
            <person name="Tsui H.-C.T."/>
            <person name="Winkler M.E."/>
        </authorList>
    </citation>
    <scope>NUCLEOTIDE SEQUENCE</scope>
</reference>
<comment type="cofactor">
    <cofactor evidence="2">
        <name>Mg(2+)</name>
        <dbReference type="ChEBI" id="CHEBI:18420"/>
    </cofactor>
</comment>
<feature type="compositionally biased region" description="Basic and acidic residues" evidence="7">
    <location>
        <begin position="60"/>
        <end position="69"/>
    </location>
</feature>
<dbReference type="CDD" id="cd03426">
    <property type="entry name" value="NUDIX_CoAse_Nudt7"/>
    <property type="match status" value="1"/>
</dbReference>
<evidence type="ECO:0000313" key="9">
    <source>
        <dbReference type="EMBL" id="SVB60608.1"/>
    </source>
</evidence>
<name>A0A382FBX1_9ZZZZ</name>
<feature type="region of interest" description="Disordered" evidence="7">
    <location>
        <begin position="50"/>
        <end position="69"/>
    </location>
</feature>
<keyword evidence="3" id="KW-0479">Metal-binding</keyword>
<evidence type="ECO:0000259" key="8">
    <source>
        <dbReference type="PROSITE" id="PS51462"/>
    </source>
</evidence>
<keyword evidence="5" id="KW-0460">Magnesium</keyword>
<accession>A0A382FBX1</accession>
<dbReference type="Pfam" id="PF00293">
    <property type="entry name" value="NUDIX"/>
    <property type="match status" value="1"/>
</dbReference>
<dbReference type="PROSITE" id="PS51462">
    <property type="entry name" value="NUDIX"/>
    <property type="match status" value="1"/>
</dbReference>
<evidence type="ECO:0000256" key="4">
    <source>
        <dbReference type="ARBA" id="ARBA00022801"/>
    </source>
</evidence>
<dbReference type="InterPro" id="IPR045121">
    <property type="entry name" value="CoAse"/>
</dbReference>
<evidence type="ECO:0000256" key="3">
    <source>
        <dbReference type="ARBA" id="ARBA00022723"/>
    </source>
</evidence>
<evidence type="ECO:0000256" key="5">
    <source>
        <dbReference type="ARBA" id="ARBA00022842"/>
    </source>
</evidence>
<feature type="domain" description="Nudix hydrolase" evidence="8">
    <location>
        <begin position="21"/>
        <end position="153"/>
    </location>
</feature>
<dbReference type="GO" id="GO:0046872">
    <property type="term" value="F:metal ion binding"/>
    <property type="evidence" value="ECO:0007669"/>
    <property type="project" value="UniProtKB-KW"/>
</dbReference>
<keyword evidence="4" id="KW-0378">Hydrolase</keyword>
<dbReference type="Gene3D" id="3.90.79.10">
    <property type="entry name" value="Nucleoside Triphosphate Pyrophosphohydrolase"/>
    <property type="match status" value="1"/>
</dbReference>
<dbReference type="AlphaFoldDB" id="A0A382FBX1"/>
<dbReference type="NCBIfam" id="NF007980">
    <property type="entry name" value="PRK10707.1"/>
    <property type="match status" value="1"/>
</dbReference>
<organism evidence="9">
    <name type="scientific">marine metagenome</name>
    <dbReference type="NCBI Taxonomy" id="408172"/>
    <lineage>
        <taxon>unclassified sequences</taxon>
        <taxon>metagenomes</taxon>
        <taxon>ecological metagenomes</taxon>
    </lineage>
</organism>
<dbReference type="InterPro" id="IPR000086">
    <property type="entry name" value="NUDIX_hydrolase_dom"/>
</dbReference>
<dbReference type="PANTHER" id="PTHR12992">
    <property type="entry name" value="NUDIX HYDROLASE"/>
    <property type="match status" value="1"/>
</dbReference>
<evidence type="ECO:0000256" key="6">
    <source>
        <dbReference type="ARBA" id="ARBA00023211"/>
    </source>
</evidence>
<dbReference type="InterPro" id="IPR015797">
    <property type="entry name" value="NUDIX_hydrolase-like_dom_sf"/>
</dbReference>
<keyword evidence="6" id="KW-0464">Manganese</keyword>
<evidence type="ECO:0000256" key="7">
    <source>
        <dbReference type="SAM" id="MobiDB-lite"/>
    </source>
</evidence>
<proteinExistence type="predicted"/>
<protein>
    <recommendedName>
        <fullName evidence="8">Nudix hydrolase domain-containing protein</fullName>
    </recommendedName>
</protein>
<gene>
    <name evidence="9" type="ORF">METZ01_LOCUS213462</name>
</gene>
<sequence length="225" mass="26194">MLSKIESRLSSFKPVVNELQVRRASVLIPLLEREGEARLMLTQRSDRLRSHTSQVSFPGGKEDERDRSSLDTALRETREEIGLESKDVKIIGCLDQIISLHFYLVTPFVGLIPEDFIPNPNSLETESVFEVPLNFFMKSEHHWSEELNHRKFPVISHHFFFKQYDIWGMTAKLILRLLEVGLEHQPEYQVHHLAAPPWMELAQHFDGTEESLSFHTHSPNWNRGI</sequence>
<dbReference type="GO" id="GO:0010945">
    <property type="term" value="F:coenzyme A diphosphatase activity"/>
    <property type="evidence" value="ECO:0007669"/>
    <property type="project" value="InterPro"/>
</dbReference>
<evidence type="ECO:0000256" key="2">
    <source>
        <dbReference type="ARBA" id="ARBA00001946"/>
    </source>
</evidence>
<dbReference type="PANTHER" id="PTHR12992:SF11">
    <property type="entry name" value="MITOCHONDRIAL COENZYME A DIPHOSPHATASE NUDT8"/>
    <property type="match status" value="1"/>
</dbReference>
<dbReference type="SUPFAM" id="SSF55811">
    <property type="entry name" value="Nudix"/>
    <property type="match status" value="1"/>
</dbReference>
<evidence type="ECO:0000256" key="1">
    <source>
        <dbReference type="ARBA" id="ARBA00001936"/>
    </source>
</evidence>
<dbReference type="EMBL" id="UINC01049170">
    <property type="protein sequence ID" value="SVB60608.1"/>
    <property type="molecule type" value="Genomic_DNA"/>
</dbReference>
<comment type="cofactor">
    <cofactor evidence="1">
        <name>Mn(2+)</name>
        <dbReference type="ChEBI" id="CHEBI:29035"/>
    </cofactor>
</comment>